<feature type="region of interest" description="Disordered" evidence="5">
    <location>
        <begin position="92"/>
        <end position="126"/>
    </location>
</feature>
<feature type="transmembrane region" description="Helical" evidence="6">
    <location>
        <begin position="356"/>
        <end position="381"/>
    </location>
</feature>
<comment type="subcellular location">
    <subcellularLocation>
        <location evidence="1">Membrane</location>
        <topology evidence="1">Multi-pass membrane protein</topology>
    </subcellularLocation>
</comment>
<dbReference type="PANTHER" id="PTHR23501:SF49">
    <property type="entry name" value="MAJOR FACILITATOR SUPERFAMILY (MFS) PROFILE DOMAIN-CONTAINING PROTEIN"/>
    <property type="match status" value="1"/>
</dbReference>
<evidence type="ECO:0000256" key="1">
    <source>
        <dbReference type="ARBA" id="ARBA00004141"/>
    </source>
</evidence>
<dbReference type="AlphaFoldDB" id="A0A093W145"/>
<evidence type="ECO:0000256" key="3">
    <source>
        <dbReference type="ARBA" id="ARBA00022989"/>
    </source>
</evidence>
<dbReference type="eggNOG" id="KOG0254">
    <property type="taxonomic scope" value="Eukaryota"/>
</dbReference>
<feature type="compositionally biased region" description="Basic and acidic residues" evidence="5">
    <location>
        <begin position="36"/>
        <end position="67"/>
    </location>
</feature>
<feature type="transmembrane region" description="Helical" evidence="6">
    <location>
        <begin position="289"/>
        <end position="312"/>
    </location>
</feature>
<feature type="transmembrane region" description="Helical" evidence="6">
    <location>
        <begin position="204"/>
        <end position="223"/>
    </location>
</feature>
<dbReference type="PRINTS" id="PR01036">
    <property type="entry name" value="TCRTETB"/>
</dbReference>
<feature type="transmembrane region" description="Helical" evidence="6">
    <location>
        <begin position="526"/>
        <end position="547"/>
    </location>
</feature>
<evidence type="ECO:0000259" key="7">
    <source>
        <dbReference type="PROSITE" id="PS50850"/>
    </source>
</evidence>
<keyword evidence="2 6" id="KW-0812">Transmembrane</keyword>
<organism evidence="8">
    <name type="scientific">Talaromyces marneffei PM1</name>
    <dbReference type="NCBI Taxonomy" id="1077442"/>
    <lineage>
        <taxon>Eukaryota</taxon>
        <taxon>Fungi</taxon>
        <taxon>Dikarya</taxon>
        <taxon>Ascomycota</taxon>
        <taxon>Pezizomycotina</taxon>
        <taxon>Eurotiomycetes</taxon>
        <taxon>Eurotiomycetidae</taxon>
        <taxon>Eurotiales</taxon>
        <taxon>Trichocomaceae</taxon>
        <taxon>Talaromyces</taxon>
        <taxon>Talaromyces sect. Talaromyces</taxon>
    </lineage>
</organism>
<feature type="transmembrane region" description="Helical" evidence="6">
    <location>
        <begin position="604"/>
        <end position="622"/>
    </location>
</feature>
<name>A0A093W145_TALMA</name>
<comment type="caution">
    <text evidence="8">The sequence shown here is derived from an EMBL/GenBank/DDBJ whole genome shotgun (WGS) entry which is preliminary data.</text>
</comment>
<feature type="transmembrane region" description="Helical" evidence="6">
    <location>
        <begin position="261"/>
        <end position="283"/>
    </location>
</feature>
<accession>A0A093W145</accession>
<dbReference type="InterPro" id="IPR011701">
    <property type="entry name" value="MFS"/>
</dbReference>
<keyword evidence="3 6" id="KW-1133">Transmembrane helix</keyword>
<feature type="transmembrane region" description="Helical" evidence="6">
    <location>
        <begin position="469"/>
        <end position="487"/>
    </location>
</feature>
<dbReference type="Pfam" id="PF07690">
    <property type="entry name" value="MFS_1"/>
    <property type="match status" value="1"/>
</dbReference>
<dbReference type="GO" id="GO:0022857">
    <property type="term" value="F:transmembrane transporter activity"/>
    <property type="evidence" value="ECO:0007669"/>
    <property type="project" value="InterPro"/>
</dbReference>
<dbReference type="GO" id="GO:0005886">
    <property type="term" value="C:plasma membrane"/>
    <property type="evidence" value="ECO:0007669"/>
    <property type="project" value="TreeGrafter"/>
</dbReference>
<feature type="transmembrane region" description="Helical" evidence="6">
    <location>
        <begin position="401"/>
        <end position="421"/>
    </location>
</feature>
<dbReference type="FunFam" id="1.20.1250.20:FF:000196">
    <property type="entry name" value="MFS toxin efflux pump (AflT)"/>
    <property type="match status" value="1"/>
</dbReference>
<evidence type="ECO:0000256" key="6">
    <source>
        <dbReference type="SAM" id="Phobius"/>
    </source>
</evidence>
<sequence length="678" mass="73080">MQLDQPPVSGLSEEPTSSLALSPVMETQEEEDSTFEEERFADALEEHVIVEEKEEKTDEAKRDSKFEDDFEEVPQIIEIKEAPVMQDVIVNPESSQSTKQETAENEKNNETTQTQTLQEDDNTSGDKPVYPSQPVLILLIIGLCLSVLLVSLDRTIITTAIPAITNEFGSTSSVGWYGSAYLVTACALQPTYGRIYTLFDVKWTFLHSVAIFEIGSLICAVAPNSTALIVGRAIAGWGSAGILTGAFVVIAFTVPLQKRPIYTAAIGVMYGAGAAAGPVLGGVFTGKVTWRWCFYFNIPVASVTLIVVIFFFKSVTGVPSHLGYLQRLTQIDLPGSALILISFTMLFLALEYNTVGYAWSSSLIIGLLCGFGVTLIIFLAWQWYRQDKALIVPNIILRQTVGAACLLAFFIYAVLILHGYFLPIWFQAIRGTSTESSGVDMLTYVLPNSIFSLLTGIFITRVGYFTPPAIIGCAITTAGSGLISTLQPTTNTATWAGFICLVAAGVGMAIQQSFTAVQTVLQFEHIPIATAAVTCFQSLGGAVFVSIGNSILANELRQASQANKLPGIDIAAILSSGATQFRSTVPADQLPALLSVYNDALQKVFIAAIPMAGIAFVSTLLMEWSSVKVPKAETPMVEASNLDEPPVLPDVEIQTRISPVTTRVGFSSRSNSSRGSDK</sequence>
<feature type="transmembrane region" description="Helical" evidence="6">
    <location>
        <begin position="135"/>
        <end position="152"/>
    </location>
</feature>
<dbReference type="EMBL" id="JPOX01000002">
    <property type="protein sequence ID" value="KFX52596.1"/>
    <property type="molecule type" value="Genomic_DNA"/>
</dbReference>
<feature type="transmembrane region" description="Helical" evidence="6">
    <location>
        <begin position="174"/>
        <end position="192"/>
    </location>
</feature>
<feature type="transmembrane region" description="Helical" evidence="6">
    <location>
        <begin position="333"/>
        <end position="350"/>
    </location>
</feature>
<feature type="region of interest" description="Disordered" evidence="5">
    <location>
        <begin position="1"/>
        <end position="69"/>
    </location>
</feature>
<dbReference type="PANTHER" id="PTHR23501">
    <property type="entry name" value="MAJOR FACILITATOR SUPERFAMILY"/>
    <property type="match status" value="1"/>
</dbReference>
<keyword evidence="4 6" id="KW-0472">Membrane</keyword>
<dbReference type="HOGENOM" id="CLU_000960_22_1_1"/>
<feature type="domain" description="Major facilitator superfamily (MFS) profile" evidence="7">
    <location>
        <begin position="139"/>
        <end position="627"/>
    </location>
</feature>
<reference evidence="8" key="1">
    <citation type="journal article" date="2014" name="PLoS Genet.">
        <title>Signature Gene Expression Reveals Novel Clues to the Molecular Mechanisms of Dimorphic Transition in Penicillium marneffei.</title>
        <authorList>
            <person name="Yang E."/>
            <person name="Wang G."/>
            <person name="Cai J."/>
            <person name="Woo P.C."/>
            <person name="Lau S.K."/>
            <person name="Yuen K.-Y."/>
            <person name="Chow W.-N."/>
            <person name="Lin X."/>
        </authorList>
    </citation>
    <scope>NUCLEOTIDE SEQUENCE [LARGE SCALE GENOMIC DNA]</scope>
    <source>
        <strain evidence="8">PM1</strain>
    </source>
</reference>
<feature type="transmembrane region" description="Helical" evidence="6">
    <location>
        <begin position="493"/>
        <end position="514"/>
    </location>
</feature>
<dbReference type="InterPro" id="IPR036259">
    <property type="entry name" value="MFS_trans_sf"/>
</dbReference>
<dbReference type="Gene3D" id="1.20.1250.20">
    <property type="entry name" value="MFS general substrate transporter like domains"/>
    <property type="match status" value="2"/>
</dbReference>
<gene>
    <name evidence="8" type="ORF">GQ26_0020460</name>
</gene>
<evidence type="ECO:0000313" key="8">
    <source>
        <dbReference type="EMBL" id="KFX52596.1"/>
    </source>
</evidence>
<dbReference type="CDD" id="cd17502">
    <property type="entry name" value="MFS_Azr1_MDR_like"/>
    <property type="match status" value="1"/>
</dbReference>
<protein>
    <submittedName>
        <fullName evidence="8">Putative HC-toxin efflux carrier TOXA</fullName>
    </submittedName>
</protein>
<feature type="transmembrane region" description="Helical" evidence="6">
    <location>
        <begin position="229"/>
        <end position="254"/>
    </location>
</feature>
<evidence type="ECO:0000256" key="5">
    <source>
        <dbReference type="SAM" id="MobiDB-lite"/>
    </source>
</evidence>
<dbReference type="SUPFAM" id="SSF103473">
    <property type="entry name" value="MFS general substrate transporter"/>
    <property type="match status" value="1"/>
</dbReference>
<evidence type="ECO:0000256" key="4">
    <source>
        <dbReference type="ARBA" id="ARBA00023136"/>
    </source>
</evidence>
<evidence type="ECO:0000256" key="2">
    <source>
        <dbReference type="ARBA" id="ARBA00022692"/>
    </source>
</evidence>
<dbReference type="InterPro" id="IPR020846">
    <property type="entry name" value="MFS_dom"/>
</dbReference>
<proteinExistence type="predicted"/>
<dbReference type="PROSITE" id="PS50850">
    <property type="entry name" value="MFS"/>
    <property type="match status" value="1"/>
</dbReference>
<feature type="transmembrane region" description="Helical" evidence="6">
    <location>
        <begin position="441"/>
        <end position="462"/>
    </location>
</feature>